<comment type="similarity">
    <text evidence="2">Belongs to the ROT1 family.</text>
</comment>
<dbReference type="Proteomes" id="UP000245884">
    <property type="component" value="Unassembled WGS sequence"/>
</dbReference>
<name>A0A316UMX1_9BASI</name>
<dbReference type="GO" id="GO:0005789">
    <property type="term" value="C:endoplasmic reticulum membrane"/>
    <property type="evidence" value="ECO:0007669"/>
    <property type="project" value="UniProtKB-SubCell"/>
</dbReference>
<keyword evidence="7" id="KW-0256">Endoplasmic reticulum</keyword>
<dbReference type="Pfam" id="PF10681">
    <property type="entry name" value="Rot1"/>
    <property type="match status" value="1"/>
</dbReference>
<keyword evidence="6" id="KW-0732">Signal</keyword>
<feature type="compositionally biased region" description="Low complexity" evidence="10">
    <location>
        <begin position="22"/>
        <end position="50"/>
    </location>
</feature>
<dbReference type="GO" id="GO:0051082">
    <property type="term" value="F:unfolded protein binding"/>
    <property type="evidence" value="ECO:0007669"/>
    <property type="project" value="TreeGrafter"/>
</dbReference>
<accession>A0A316UMX1</accession>
<evidence type="ECO:0000256" key="8">
    <source>
        <dbReference type="ARBA" id="ARBA00022989"/>
    </source>
</evidence>
<dbReference type="GO" id="GO:0006458">
    <property type="term" value="P:'de novo' protein folding"/>
    <property type="evidence" value="ECO:0007669"/>
    <property type="project" value="InterPro"/>
</dbReference>
<dbReference type="STRING" id="1569628.A0A316UMX1"/>
<protein>
    <recommendedName>
        <fullName evidence="4">Protein ROT1</fullName>
    </recommendedName>
    <alternativeName>
        <fullName evidence="3">Protein rot1</fullName>
    </alternativeName>
</protein>
<dbReference type="OrthoDB" id="5327821at2759"/>
<keyword evidence="8" id="KW-1133">Transmembrane helix</keyword>
<proteinExistence type="inferred from homology"/>
<feature type="region of interest" description="Disordered" evidence="10">
    <location>
        <begin position="1"/>
        <end position="50"/>
    </location>
</feature>
<evidence type="ECO:0000256" key="6">
    <source>
        <dbReference type="ARBA" id="ARBA00022729"/>
    </source>
</evidence>
<evidence type="ECO:0000256" key="5">
    <source>
        <dbReference type="ARBA" id="ARBA00022692"/>
    </source>
</evidence>
<evidence type="ECO:0000313" key="12">
    <source>
        <dbReference type="Proteomes" id="UP000245884"/>
    </source>
</evidence>
<evidence type="ECO:0000256" key="7">
    <source>
        <dbReference type="ARBA" id="ARBA00022824"/>
    </source>
</evidence>
<dbReference type="EMBL" id="KZ819680">
    <property type="protein sequence ID" value="PWN24515.1"/>
    <property type="molecule type" value="Genomic_DNA"/>
</dbReference>
<dbReference type="AlphaFoldDB" id="A0A316UMX1"/>
<reference evidence="11 12" key="1">
    <citation type="journal article" date="2018" name="Mol. Biol. Evol.">
        <title>Broad Genomic Sampling Reveals a Smut Pathogenic Ancestry of the Fungal Clade Ustilaginomycotina.</title>
        <authorList>
            <person name="Kijpornyongpan T."/>
            <person name="Mondo S.J."/>
            <person name="Barry K."/>
            <person name="Sandor L."/>
            <person name="Lee J."/>
            <person name="Lipzen A."/>
            <person name="Pangilinan J."/>
            <person name="LaButti K."/>
            <person name="Hainaut M."/>
            <person name="Henrissat B."/>
            <person name="Grigoriev I.V."/>
            <person name="Spatafora J.W."/>
            <person name="Aime M.C."/>
        </authorList>
    </citation>
    <scope>NUCLEOTIDE SEQUENCE [LARGE SCALE GENOMIC DNA]</scope>
    <source>
        <strain evidence="11 12">MCA 5214</strain>
    </source>
</reference>
<evidence type="ECO:0000256" key="10">
    <source>
        <dbReference type="SAM" id="MobiDB-lite"/>
    </source>
</evidence>
<organism evidence="11 12">
    <name type="scientific">Jaminaea rosea</name>
    <dbReference type="NCBI Taxonomy" id="1569628"/>
    <lineage>
        <taxon>Eukaryota</taxon>
        <taxon>Fungi</taxon>
        <taxon>Dikarya</taxon>
        <taxon>Basidiomycota</taxon>
        <taxon>Ustilaginomycotina</taxon>
        <taxon>Exobasidiomycetes</taxon>
        <taxon>Microstromatales</taxon>
        <taxon>Microstromatales incertae sedis</taxon>
        <taxon>Jaminaea</taxon>
    </lineage>
</organism>
<evidence type="ECO:0000256" key="4">
    <source>
        <dbReference type="ARBA" id="ARBA00017291"/>
    </source>
</evidence>
<dbReference type="RefSeq" id="XP_025359127.1">
    <property type="nucleotide sequence ID" value="XM_025507151.1"/>
</dbReference>
<keyword evidence="12" id="KW-1185">Reference proteome</keyword>
<gene>
    <name evidence="11" type="ORF">BDZ90DRAFT_234801</name>
</gene>
<comment type="subcellular location">
    <subcellularLocation>
        <location evidence="1">Endoplasmic reticulum membrane</location>
        <topology evidence="1">Single-pass type I membrane protein</topology>
    </subcellularLocation>
</comment>
<keyword evidence="5" id="KW-0812">Transmembrane</keyword>
<evidence type="ECO:0000256" key="3">
    <source>
        <dbReference type="ARBA" id="ARBA00016195"/>
    </source>
</evidence>
<dbReference type="PANTHER" id="PTHR28090">
    <property type="entry name" value="PROTEIN ROT1"/>
    <property type="match status" value="1"/>
</dbReference>
<evidence type="ECO:0000256" key="1">
    <source>
        <dbReference type="ARBA" id="ARBA00004115"/>
    </source>
</evidence>
<keyword evidence="9" id="KW-0472">Membrane</keyword>
<dbReference type="InterPro" id="IPR019623">
    <property type="entry name" value="Rot1"/>
</dbReference>
<sequence>MLSSAHSYAHNAEPGPGPKSRAAAAEAQAAATTTSPRRMGGRSSRSRRGATLAKAGLVAAAALVNGVAAGPRNNVTSLAGTWSTGSGAVNTGLGFYNPGNTTFNAPTNAGQSYSFTDDGKWEQALYLYESNPGNPGCVQAQLIWQHGTYTIAANNSIILKPYPGDGQQQISSRCAQTSNVVTSYNQQELMQGWEIHLAMHYGVPSYYLQLYEFDGTPKPIMWQRYNPPSMLPTQQLHLEIIGQTAD</sequence>
<evidence type="ECO:0000256" key="9">
    <source>
        <dbReference type="ARBA" id="ARBA00023136"/>
    </source>
</evidence>
<evidence type="ECO:0000256" key="2">
    <source>
        <dbReference type="ARBA" id="ARBA00007149"/>
    </source>
</evidence>
<dbReference type="GeneID" id="37028974"/>
<evidence type="ECO:0000313" key="11">
    <source>
        <dbReference type="EMBL" id="PWN24515.1"/>
    </source>
</evidence>
<dbReference type="PANTHER" id="PTHR28090:SF1">
    <property type="entry name" value="PROTEIN ROT1"/>
    <property type="match status" value="1"/>
</dbReference>